<dbReference type="SMART" id="SM01218">
    <property type="entry name" value="FoP_duplication"/>
    <property type="match status" value="1"/>
</dbReference>
<evidence type="ECO:0000313" key="4">
    <source>
        <dbReference type="EMBL" id="CAD7092760.1"/>
    </source>
</evidence>
<sequence length="444" mass="49354">MTKKNARSSATVLIDHCTRSNYAGRHTTGATAERPKYLFDKVTQTTENTMSINKIHINNTTNLSLNDRFTVMQSVGPKLPTPTRKVAPRRRTQSASSILEKPSPNVSLANRKLLEQLDKKHKMRAALKLKRKSMKAILPNRPRLRNRIGLRKGAATAAIRLTPSGRLSRSNSLTNVATMKADLVQTTTLRRSNSTSSLAGRLGSRRASTGSAPTGPRRRIKRNNIVRASSRQNLVRSNSTASLKRSNSRLSLKRSNSRQSLKRSNSRSSLNRVSGGQGSPQRRIARNALRGASSQRRGGQRRSNSVSNRLGVRRAPMARDRIRADNIRGGRARRGRILNRRNSTTAVSNLSRNGGSRQGRPGRPRGRGTNMTQRGRSRSRSRSRNVRQPQSENRGNRSSSRGRGRGRGRGKGVRPGIKKEDLDKELDQYMATTRTGLDNEMDLL</sequence>
<dbReference type="Proteomes" id="UP000594454">
    <property type="component" value="Chromosome 6"/>
</dbReference>
<protein>
    <recommendedName>
        <fullName evidence="3">Chromatin target of PRMT1 protein C-terminal domain-containing protein</fullName>
    </recommendedName>
</protein>
<feature type="compositionally biased region" description="Basic residues" evidence="2">
    <location>
        <begin position="375"/>
        <end position="385"/>
    </location>
</feature>
<feature type="compositionally biased region" description="Low complexity" evidence="2">
    <location>
        <begin position="293"/>
        <end position="309"/>
    </location>
</feature>
<gene>
    <name evidence="4" type="ORF">HERILL_LOCUS15097</name>
</gene>
<reference evidence="4 5" key="1">
    <citation type="submission" date="2020-11" db="EMBL/GenBank/DDBJ databases">
        <authorList>
            <person name="Wallbank WR R."/>
            <person name="Pardo Diaz C."/>
            <person name="Kozak K."/>
            <person name="Martin S."/>
            <person name="Jiggins C."/>
            <person name="Moest M."/>
            <person name="Warren A I."/>
            <person name="Generalovic N T."/>
            <person name="Byers J.R.P. K."/>
            <person name="Montejo-Kovacevich G."/>
            <person name="Yen C E."/>
        </authorList>
    </citation>
    <scope>NUCLEOTIDE SEQUENCE [LARGE SCALE GENOMIC DNA]</scope>
</reference>
<dbReference type="InParanoid" id="A0A7R8V612"/>
<dbReference type="InterPro" id="IPR025715">
    <property type="entry name" value="FoP_C"/>
</dbReference>
<dbReference type="OrthoDB" id="446014at2759"/>
<proteinExistence type="predicted"/>
<dbReference type="AlphaFoldDB" id="A0A7R8V612"/>
<dbReference type="EMBL" id="LR899014">
    <property type="protein sequence ID" value="CAD7092760.1"/>
    <property type="molecule type" value="Genomic_DNA"/>
</dbReference>
<evidence type="ECO:0000256" key="2">
    <source>
        <dbReference type="SAM" id="MobiDB-lite"/>
    </source>
</evidence>
<keyword evidence="1" id="KW-0694">RNA-binding</keyword>
<name>A0A7R8V612_HERIL</name>
<accession>A0A7R8V612</accession>
<feature type="region of interest" description="Disordered" evidence="2">
    <location>
        <begin position="74"/>
        <end position="98"/>
    </location>
</feature>
<evidence type="ECO:0000313" key="5">
    <source>
        <dbReference type="Proteomes" id="UP000594454"/>
    </source>
</evidence>
<feature type="region of interest" description="Disordered" evidence="2">
    <location>
        <begin position="189"/>
        <end position="425"/>
    </location>
</feature>
<feature type="compositionally biased region" description="Basic residues" evidence="2">
    <location>
        <begin position="400"/>
        <end position="412"/>
    </location>
</feature>
<feature type="compositionally biased region" description="Polar residues" evidence="2">
    <location>
        <begin position="226"/>
        <end position="241"/>
    </location>
</feature>
<feature type="compositionally biased region" description="Low complexity" evidence="2">
    <location>
        <begin position="189"/>
        <end position="198"/>
    </location>
</feature>
<feature type="compositionally biased region" description="Basic residues" evidence="2">
    <location>
        <begin position="251"/>
        <end position="265"/>
    </location>
</feature>
<dbReference type="GO" id="GO:0003723">
    <property type="term" value="F:RNA binding"/>
    <property type="evidence" value="ECO:0007669"/>
    <property type="project" value="UniProtKB-KW"/>
</dbReference>
<feature type="compositionally biased region" description="Basic residues" evidence="2">
    <location>
        <begin position="330"/>
        <end position="339"/>
    </location>
</feature>
<feature type="domain" description="Chromatin target of PRMT1 protein C-terminal" evidence="3">
    <location>
        <begin position="361"/>
        <end position="444"/>
    </location>
</feature>
<evidence type="ECO:0000256" key="1">
    <source>
        <dbReference type="ARBA" id="ARBA00022884"/>
    </source>
</evidence>
<keyword evidence="5" id="KW-1185">Reference proteome</keyword>
<feature type="compositionally biased region" description="Basic and acidic residues" evidence="2">
    <location>
        <begin position="317"/>
        <end position="328"/>
    </location>
</feature>
<organism evidence="4 5">
    <name type="scientific">Hermetia illucens</name>
    <name type="common">Black soldier fly</name>
    <dbReference type="NCBI Taxonomy" id="343691"/>
    <lineage>
        <taxon>Eukaryota</taxon>
        <taxon>Metazoa</taxon>
        <taxon>Ecdysozoa</taxon>
        <taxon>Arthropoda</taxon>
        <taxon>Hexapoda</taxon>
        <taxon>Insecta</taxon>
        <taxon>Pterygota</taxon>
        <taxon>Neoptera</taxon>
        <taxon>Endopterygota</taxon>
        <taxon>Diptera</taxon>
        <taxon>Brachycera</taxon>
        <taxon>Stratiomyomorpha</taxon>
        <taxon>Stratiomyidae</taxon>
        <taxon>Hermetiinae</taxon>
        <taxon>Hermetia</taxon>
    </lineage>
</organism>
<evidence type="ECO:0000259" key="3">
    <source>
        <dbReference type="SMART" id="SM01218"/>
    </source>
</evidence>
<dbReference type="Pfam" id="PF13865">
    <property type="entry name" value="FoP_duplication"/>
    <property type="match status" value="1"/>
</dbReference>